<dbReference type="PATRIC" id="fig|1408281.3.peg.686"/>
<dbReference type="InterPro" id="IPR020046">
    <property type="entry name" value="5-3_exonucl_a-hlix_arch_N"/>
</dbReference>
<evidence type="ECO:0000256" key="1">
    <source>
        <dbReference type="ARBA" id="ARBA00007705"/>
    </source>
</evidence>
<keyword evidence="21" id="KW-1185">Reference proteome</keyword>
<keyword evidence="9 16" id="KW-0378">Hydrolase</keyword>
<dbReference type="SMART" id="SM00475">
    <property type="entry name" value="53EXOc"/>
    <property type="match status" value="1"/>
</dbReference>
<comment type="function">
    <text evidence="16">In addition to polymerase activity, this DNA polymerase exhibits 3'-5' and 5'-3' exonuclease activity.</text>
</comment>
<dbReference type="Gene3D" id="1.10.150.20">
    <property type="entry name" value="5' to 3' exonuclease, C-terminal subdomain"/>
    <property type="match status" value="2"/>
</dbReference>
<evidence type="ECO:0000256" key="5">
    <source>
        <dbReference type="ARBA" id="ARBA00022695"/>
    </source>
</evidence>
<dbReference type="InterPro" id="IPR001098">
    <property type="entry name" value="DNA-dir_DNA_pol_A_palm_dom"/>
</dbReference>
<dbReference type="SMART" id="SM00279">
    <property type="entry name" value="HhH2"/>
    <property type="match status" value="1"/>
</dbReference>
<dbReference type="Gene3D" id="3.30.70.370">
    <property type="match status" value="1"/>
</dbReference>
<reference evidence="20 21" key="1">
    <citation type="submission" date="2014-09" db="EMBL/GenBank/DDBJ databases">
        <title>Complete genome sequence of Endomicrobium proavitum.</title>
        <authorList>
            <person name="Zheng H."/>
        </authorList>
    </citation>
    <scope>NUCLEOTIDE SEQUENCE [LARGE SCALE GENOMIC DNA]</scope>
    <source>
        <strain evidence="20 21">Rsa215</strain>
    </source>
</reference>
<dbReference type="SUPFAM" id="SSF56672">
    <property type="entry name" value="DNA/RNA polymerases"/>
    <property type="match status" value="1"/>
</dbReference>
<dbReference type="InterPro" id="IPR002298">
    <property type="entry name" value="DNA_polymerase_A"/>
</dbReference>
<keyword evidence="8 16" id="KW-0227">DNA damage</keyword>
<evidence type="ECO:0000259" key="18">
    <source>
        <dbReference type="SMART" id="SM00475"/>
    </source>
</evidence>
<dbReference type="GO" id="GO:0006302">
    <property type="term" value="P:double-strand break repair"/>
    <property type="evidence" value="ECO:0007669"/>
    <property type="project" value="TreeGrafter"/>
</dbReference>
<evidence type="ECO:0000256" key="8">
    <source>
        <dbReference type="ARBA" id="ARBA00022763"/>
    </source>
</evidence>
<dbReference type="InterPro" id="IPR036279">
    <property type="entry name" value="5-3_exonuclease_C_sf"/>
</dbReference>
<dbReference type="KEGG" id="epo:Epro_0670"/>
<keyword evidence="6 16" id="KW-0235">DNA replication</keyword>
<evidence type="ECO:0000256" key="9">
    <source>
        <dbReference type="ARBA" id="ARBA00022801"/>
    </source>
</evidence>
<comment type="catalytic activity">
    <reaction evidence="14 16">
        <text>DNA(n) + a 2'-deoxyribonucleoside 5'-triphosphate = DNA(n+1) + diphosphate</text>
        <dbReference type="Rhea" id="RHEA:22508"/>
        <dbReference type="Rhea" id="RHEA-COMP:17339"/>
        <dbReference type="Rhea" id="RHEA-COMP:17340"/>
        <dbReference type="ChEBI" id="CHEBI:33019"/>
        <dbReference type="ChEBI" id="CHEBI:61560"/>
        <dbReference type="ChEBI" id="CHEBI:173112"/>
        <dbReference type="EC" id="2.7.7.7"/>
    </reaction>
</comment>
<dbReference type="Pfam" id="PF00476">
    <property type="entry name" value="DNA_pol_A"/>
    <property type="match status" value="1"/>
</dbReference>
<keyword evidence="5 16" id="KW-0548">Nucleotidyltransferase</keyword>
<dbReference type="Proteomes" id="UP000035337">
    <property type="component" value="Chromosome"/>
</dbReference>
<evidence type="ECO:0000313" key="20">
    <source>
        <dbReference type="EMBL" id="AKL98049.1"/>
    </source>
</evidence>
<dbReference type="InterPro" id="IPR018320">
    <property type="entry name" value="DNA_polymerase_1"/>
</dbReference>
<dbReference type="InterPro" id="IPR029060">
    <property type="entry name" value="PIN-like_dom_sf"/>
</dbReference>
<evidence type="ECO:0000256" key="2">
    <source>
        <dbReference type="ARBA" id="ARBA00012417"/>
    </source>
</evidence>
<dbReference type="RefSeq" id="WP_052570598.1">
    <property type="nucleotide sequence ID" value="NZ_CP009498.1"/>
</dbReference>
<evidence type="ECO:0000256" key="12">
    <source>
        <dbReference type="ARBA" id="ARBA00023125"/>
    </source>
</evidence>
<dbReference type="InterPro" id="IPR019760">
    <property type="entry name" value="DNA-dir_DNA_pol_A_CS"/>
</dbReference>
<dbReference type="FunFam" id="1.10.150.20:FF:000002">
    <property type="entry name" value="DNA polymerase I"/>
    <property type="match status" value="1"/>
</dbReference>
<dbReference type="SUPFAM" id="SSF47807">
    <property type="entry name" value="5' to 3' exonuclease, C-terminal subdomain"/>
    <property type="match status" value="1"/>
</dbReference>
<dbReference type="STRING" id="1408281.Epro_0670"/>
<keyword evidence="11 16" id="KW-0239">DNA-directed DNA polymerase</keyword>
<feature type="domain" description="3'-5' exonuclease" evidence="17">
    <location>
        <begin position="314"/>
        <end position="497"/>
    </location>
</feature>
<dbReference type="GO" id="GO:0008409">
    <property type="term" value="F:5'-3' exonuclease activity"/>
    <property type="evidence" value="ECO:0007669"/>
    <property type="project" value="UniProtKB-UniRule"/>
</dbReference>
<keyword evidence="7" id="KW-0540">Nuclease</keyword>
<dbReference type="PANTHER" id="PTHR10133">
    <property type="entry name" value="DNA POLYMERASE I"/>
    <property type="match status" value="1"/>
</dbReference>
<dbReference type="GO" id="GO:0006261">
    <property type="term" value="P:DNA-templated DNA replication"/>
    <property type="evidence" value="ECO:0007669"/>
    <property type="project" value="UniProtKB-UniRule"/>
</dbReference>
<keyword evidence="12 16" id="KW-0238">DNA-binding</keyword>
<dbReference type="InterPro" id="IPR043502">
    <property type="entry name" value="DNA/RNA_pol_sf"/>
</dbReference>
<dbReference type="PANTHER" id="PTHR10133:SF27">
    <property type="entry name" value="DNA POLYMERASE NU"/>
    <property type="match status" value="1"/>
</dbReference>
<dbReference type="Gene3D" id="1.20.1060.10">
    <property type="entry name" value="Taq DNA Polymerase, Chain T, domain 4"/>
    <property type="match status" value="1"/>
</dbReference>
<dbReference type="InterPro" id="IPR008918">
    <property type="entry name" value="HhH2"/>
</dbReference>
<organism evidence="20 21">
    <name type="scientific">Endomicrobium proavitum</name>
    <dbReference type="NCBI Taxonomy" id="1408281"/>
    <lineage>
        <taxon>Bacteria</taxon>
        <taxon>Pseudomonadati</taxon>
        <taxon>Elusimicrobiota</taxon>
        <taxon>Endomicrobiia</taxon>
        <taxon>Endomicrobiales</taxon>
        <taxon>Endomicrobiaceae</taxon>
        <taxon>Endomicrobium</taxon>
    </lineage>
</organism>
<evidence type="ECO:0000259" key="17">
    <source>
        <dbReference type="SMART" id="SM00474"/>
    </source>
</evidence>
<dbReference type="FunFam" id="1.10.150.20:FF:000003">
    <property type="entry name" value="DNA polymerase I"/>
    <property type="match status" value="1"/>
</dbReference>
<dbReference type="NCBIfam" id="TIGR00593">
    <property type="entry name" value="pola"/>
    <property type="match status" value="1"/>
</dbReference>
<keyword evidence="13 16" id="KW-0234">DNA repair</keyword>
<dbReference type="Gene3D" id="3.30.420.10">
    <property type="entry name" value="Ribonuclease H-like superfamily/Ribonuclease H"/>
    <property type="match status" value="1"/>
</dbReference>
<dbReference type="Pfam" id="PF01367">
    <property type="entry name" value="5_3_exonuc"/>
    <property type="match status" value="1"/>
</dbReference>
<dbReference type="SUPFAM" id="SSF53098">
    <property type="entry name" value="Ribonuclease H-like"/>
    <property type="match status" value="1"/>
</dbReference>
<dbReference type="PROSITE" id="PS00447">
    <property type="entry name" value="DNA_POLYMERASE_A"/>
    <property type="match status" value="1"/>
</dbReference>
<evidence type="ECO:0000256" key="13">
    <source>
        <dbReference type="ARBA" id="ARBA00023204"/>
    </source>
</evidence>
<dbReference type="EC" id="2.7.7.7" evidence="2 15"/>
<dbReference type="FunFam" id="1.20.1060.10:FF:000001">
    <property type="entry name" value="DNA polymerase I"/>
    <property type="match status" value="1"/>
</dbReference>
<evidence type="ECO:0000256" key="4">
    <source>
        <dbReference type="ARBA" id="ARBA00022679"/>
    </source>
</evidence>
<dbReference type="InterPro" id="IPR002562">
    <property type="entry name" value="3'-5'_exonuclease_dom"/>
</dbReference>
<evidence type="ECO:0000259" key="19">
    <source>
        <dbReference type="SMART" id="SM00482"/>
    </source>
</evidence>
<dbReference type="EMBL" id="CP009498">
    <property type="protein sequence ID" value="AKL98049.1"/>
    <property type="molecule type" value="Genomic_DNA"/>
</dbReference>
<name>A0A0G3WKP8_9BACT</name>
<proteinExistence type="inferred from homology"/>
<dbReference type="GO" id="GO:0003677">
    <property type="term" value="F:DNA binding"/>
    <property type="evidence" value="ECO:0007669"/>
    <property type="project" value="UniProtKB-UniRule"/>
</dbReference>
<comment type="similarity">
    <text evidence="1 16">Belongs to the DNA polymerase type-A family.</text>
</comment>
<keyword evidence="4 16" id="KW-0808">Transferase</keyword>
<feature type="domain" description="5'-3' exonuclease" evidence="18">
    <location>
        <begin position="2"/>
        <end position="257"/>
    </location>
</feature>
<evidence type="ECO:0000256" key="10">
    <source>
        <dbReference type="ARBA" id="ARBA00022839"/>
    </source>
</evidence>
<accession>A0A0G3WKP8</accession>
<dbReference type="InterPro" id="IPR020045">
    <property type="entry name" value="DNA_polI_H3TH"/>
</dbReference>
<dbReference type="CDD" id="cd08637">
    <property type="entry name" value="DNA_pol_A_pol_I_C"/>
    <property type="match status" value="1"/>
</dbReference>
<keyword evidence="10 16" id="KW-0269">Exonuclease</keyword>
<dbReference type="InterPro" id="IPR036397">
    <property type="entry name" value="RNaseH_sf"/>
</dbReference>
<evidence type="ECO:0000256" key="6">
    <source>
        <dbReference type="ARBA" id="ARBA00022705"/>
    </source>
</evidence>
<dbReference type="Pfam" id="PF01612">
    <property type="entry name" value="DNA_pol_A_exo1"/>
    <property type="match status" value="1"/>
</dbReference>
<dbReference type="OrthoDB" id="9806424at2"/>
<dbReference type="AlphaFoldDB" id="A0A0G3WKP8"/>
<evidence type="ECO:0000256" key="7">
    <source>
        <dbReference type="ARBA" id="ARBA00022722"/>
    </source>
</evidence>
<dbReference type="InterPro" id="IPR002421">
    <property type="entry name" value="5-3_exonuclease"/>
</dbReference>
<sequence length="907" mass="102014">MKKFYIIDGNAYIHRAYHALPPLTTSNNQQVNAVYGFIKLLLKIKNTFKPGFIAVSFDYPAKNFRHNVYAQYKANRKPIDDALISQMPIAREAVEALNIAKIEVEGYEADDIIATLADKNKKEKIETVIVTGDKDILQLVEDDDVLVWNESKDIMFGEKEVEDKFGVKPESLLDVFALMGDVSDNIPGVKGIGEKTAVKLIKEFGTLENALENSDKVPGNSGKLLQAGKDAALMSKHLAALDKNVPLKYDLKDFACKDIDKEKAVPFFEKYEFNSFLKQLESDAAQEEPEQPQENAIKEIPNVSVKINLPEFKSVIIDTIDAAAEVAEKIKDNKIFSIKTVTVSEDSLKTQIVGVSFCDGQTSYYFPLAHNELTAKQLSFEEFKNIFKEVLTSENIKITGHDLKRERNIYIMSGIVLGSIYADVMLASYCLNPAASHDISDMSQEYCNFEAGNEAYLGKASKRISFADSHISDTAVYANSVSFASYFIWKKFEEEINNLNLSKLFFDVEMPLVEVLSEMEIAGIKVDTVFLKKFNEVIVAQMRSAENKIYLAAGKEFNINSPKQLADIMFVKLNLPVVKKTKTGYSTDESVLTELSSYEFPADVLKYRELQKIKSTYIDPISNYCVYYGDRIHTIFNQAVTTTGRLSSTEPNLQNIPIKSAYGREFRKAFIPEKNKIFISADYSQIDLRVLAHISGDEKLIKAFKDGQDIHSATAREVFNVPAGEPVADNLRSAAKAINFGIVYGMSPFGLSKQLNISFGEAKKYIDGYFDRYKGVKKWMRAVVQQGKSDGFVCTITGRVRFLPQLRSLDNTARMSGERMALNTPVQGSSADIIKIAMINIHNEIKRRQYNALMLLQVHDDLLFEVDETIKDEFSEFIKKHMENAVMLNVPLVVDVKTGGNWGEMKK</sequence>
<evidence type="ECO:0000256" key="14">
    <source>
        <dbReference type="ARBA" id="ARBA00049244"/>
    </source>
</evidence>
<dbReference type="CDD" id="cd06139">
    <property type="entry name" value="DNA_polA_I_Ecoli_like_exo"/>
    <property type="match status" value="1"/>
</dbReference>
<dbReference type="SMART" id="SM00474">
    <property type="entry name" value="35EXOc"/>
    <property type="match status" value="1"/>
</dbReference>
<dbReference type="PRINTS" id="PR00868">
    <property type="entry name" value="DNAPOLI"/>
</dbReference>
<evidence type="ECO:0000256" key="11">
    <source>
        <dbReference type="ARBA" id="ARBA00022932"/>
    </source>
</evidence>
<dbReference type="Pfam" id="PF02739">
    <property type="entry name" value="5_3_exonuc_N"/>
    <property type="match status" value="1"/>
</dbReference>
<dbReference type="SUPFAM" id="SSF88723">
    <property type="entry name" value="PIN domain-like"/>
    <property type="match status" value="1"/>
</dbReference>
<evidence type="ECO:0000256" key="16">
    <source>
        <dbReference type="RuleBase" id="RU004460"/>
    </source>
</evidence>
<evidence type="ECO:0000313" key="21">
    <source>
        <dbReference type="Proteomes" id="UP000035337"/>
    </source>
</evidence>
<dbReference type="SMART" id="SM00482">
    <property type="entry name" value="POLAc"/>
    <property type="match status" value="1"/>
</dbReference>
<evidence type="ECO:0000256" key="15">
    <source>
        <dbReference type="NCBIfam" id="TIGR00593"/>
    </source>
</evidence>
<feature type="domain" description="DNA-directed DNA polymerase family A palm" evidence="19">
    <location>
        <begin position="663"/>
        <end position="870"/>
    </location>
</feature>
<dbReference type="CDD" id="cd09898">
    <property type="entry name" value="H3TH_53EXO"/>
    <property type="match status" value="1"/>
</dbReference>
<protein>
    <recommendedName>
        <fullName evidence="3 15">DNA polymerase I</fullName>
        <ecNumber evidence="2 15">2.7.7.7</ecNumber>
    </recommendedName>
</protein>
<dbReference type="GO" id="GO:0008408">
    <property type="term" value="F:3'-5' exonuclease activity"/>
    <property type="evidence" value="ECO:0007669"/>
    <property type="project" value="UniProtKB-UniRule"/>
</dbReference>
<dbReference type="GO" id="GO:0003887">
    <property type="term" value="F:DNA-directed DNA polymerase activity"/>
    <property type="evidence" value="ECO:0007669"/>
    <property type="project" value="UniProtKB-UniRule"/>
</dbReference>
<dbReference type="NCBIfam" id="NF004397">
    <property type="entry name" value="PRK05755.1"/>
    <property type="match status" value="1"/>
</dbReference>
<gene>
    <name evidence="16 20" type="primary">polA</name>
    <name evidence="20" type="ORF">Epro_0670</name>
</gene>
<dbReference type="InterPro" id="IPR012337">
    <property type="entry name" value="RNaseH-like_sf"/>
</dbReference>
<dbReference type="Gene3D" id="3.40.50.1010">
    <property type="entry name" value="5'-nuclease"/>
    <property type="match status" value="1"/>
</dbReference>
<evidence type="ECO:0000256" key="3">
    <source>
        <dbReference type="ARBA" id="ARBA00020311"/>
    </source>
</evidence>
<dbReference type="CDD" id="cd09859">
    <property type="entry name" value="PIN_53EXO"/>
    <property type="match status" value="1"/>
</dbReference>